<proteinExistence type="predicted"/>
<sequence length="530" mass="56994">MTLLDGKYAVVQDLGSQGFLRTHRVRAGDIQGTLYWFEVHTPEARSAFHRYRNALKRLEALGATPSGLEISAKPGRYYVFWPDLAAPPPGRPPKRARLGPWLEVLSPFGYGEMDLKVGEQAGKPVLADLNPLAGLASFSKASLNKPGPTRSEGPRPLSSSRRVVTPEPAPTPNRPPSTPPSGNAARAPQPEPRRYRLNWPAWAPGLVFMLLGGLSLFLGAERYLNPPQYILPDLHGKTPRQAVEAVRGMGLRVEFVEGSDQSQPKETILEQSPEAGSIVKPGRRLELVLNRPKLGSVPTLVGRPLEDAQRALEAAGYVVGPISRVFAEATAGTVLASLPAPGTELRQGAAVRLLVSTGTRPPLDTILPDLTGLTLEEAQYLLNIAELKPQVFQVASGAPEGQVLAQQPDPGTLMNKNAVVRLTVATQPNVSLPQNSPFAPPPRPEPTPQPQPAPQLGVRNVPLSITLPSNQEGAQVRLTVDDANPPTRVLYEGPFPPGGLIEVAGGVPVQGNATFRLYVNGELYQEWTNP</sequence>
<dbReference type="RefSeq" id="WP_013156919.1">
    <property type="nucleotide sequence ID" value="NC_014212.1"/>
</dbReference>
<dbReference type="SMART" id="SM00740">
    <property type="entry name" value="PASTA"/>
    <property type="match status" value="3"/>
</dbReference>
<dbReference type="Pfam" id="PF03793">
    <property type="entry name" value="PASTA"/>
    <property type="match status" value="3"/>
</dbReference>
<evidence type="ECO:0000313" key="3">
    <source>
        <dbReference type="EMBL" id="ADH62312.1"/>
    </source>
</evidence>
<dbReference type="eggNOG" id="COG2815">
    <property type="taxonomic scope" value="Bacteria"/>
</dbReference>
<dbReference type="OrthoDB" id="30449at2"/>
<feature type="domain" description="PASTA" evidence="2">
    <location>
        <begin position="295"/>
        <end position="357"/>
    </location>
</feature>
<evidence type="ECO:0000313" key="4">
    <source>
        <dbReference type="Proteomes" id="UP000001916"/>
    </source>
</evidence>
<organism evidence="3 4">
    <name type="scientific">Allomeiothermus silvanus (strain ATCC 700542 / DSM 9946 / NBRC 106475 / NCIMB 13440 / VI-R2)</name>
    <name type="common">Thermus silvanus</name>
    <dbReference type="NCBI Taxonomy" id="526227"/>
    <lineage>
        <taxon>Bacteria</taxon>
        <taxon>Thermotogati</taxon>
        <taxon>Deinococcota</taxon>
        <taxon>Deinococci</taxon>
        <taxon>Thermales</taxon>
        <taxon>Thermaceae</taxon>
        <taxon>Allomeiothermus</taxon>
    </lineage>
</organism>
<dbReference type="CDD" id="cd06577">
    <property type="entry name" value="PASTA_pknB"/>
    <property type="match status" value="3"/>
</dbReference>
<feature type="region of interest" description="Disordered" evidence="1">
    <location>
        <begin position="429"/>
        <end position="457"/>
    </location>
</feature>
<dbReference type="SUPFAM" id="SSF54184">
    <property type="entry name" value="Penicillin-binding protein 2x (pbp-2x), c-terminal domain"/>
    <property type="match status" value="2"/>
</dbReference>
<accession>D7BI38</accession>
<feature type="domain" description="PASTA" evidence="2">
    <location>
        <begin position="225"/>
        <end position="291"/>
    </location>
</feature>
<feature type="compositionally biased region" description="Pro residues" evidence="1">
    <location>
        <begin position="167"/>
        <end position="179"/>
    </location>
</feature>
<dbReference type="KEGG" id="msv:Mesil_0371"/>
<evidence type="ECO:0000256" key="1">
    <source>
        <dbReference type="SAM" id="MobiDB-lite"/>
    </source>
</evidence>
<reference evidence="3 4" key="1">
    <citation type="journal article" date="2010" name="Stand. Genomic Sci.">
        <title>Complete genome sequence of Meiothermus silvanus type strain (VI-R2).</title>
        <authorList>
            <person name="Sikorski J."/>
            <person name="Tindall B.J."/>
            <person name="Lowry S."/>
            <person name="Lucas S."/>
            <person name="Nolan M."/>
            <person name="Copeland A."/>
            <person name="Glavina Del Rio T."/>
            <person name="Tice H."/>
            <person name="Cheng J.F."/>
            <person name="Han C."/>
            <person name="Pitluck S."/>
            <person name="Liolios K."/>
            <person name="Ivanova N."/>
            <person name="Mavromatis K."/>
            <person name="Mikhailova N."/>
            <person name="Pati A."/>
            <person name="Goodwin L."/>
            <person name="Chen A."/>
            <person name="Palaniappan K."/>
            <person name="Land M."/>
            <person name="Hauser L."/>
            <person name="Chang Y.J."/>
            <person name="Jeffries C.D."/>
            <person name="Rohde M."/>
            <person name="Goker M."/>
            <person name="Woyke T."/>
            <person name="Bristow J."/>
            <person name="Eisen J.A."/>
            <person name="Markowitz V."/>
            <person name="Hugenholtz P."/>
            <person name="Kyrpides N.C."/>
            <person name="Klenk H.P."/>
            <person name="Lapidus A."/>
        </authorList>
    </citation>
    <scope>NUCLEOTIDE SEQUENCE [LARGE SCALE GENOMIC DNA]</scope>
    <source>
        <strain evidence="4">ATCC 700542 / DSM 9946 / VI-R2</strain>
    </source>
</reference>
<feature type="compositionally biased region" description="Pro residues" evidence="1">
    <location>
        <begin position="438"/>
        <end position="453"/>
    </location>
</feature>
<dbReference type="HOGENOM" id="CLU_511726_0_0_0"/>
<dbReference type="EMBL" id="CP002042">
    <property type="protein sequence ID" value="ADH62312.1"/>
    <property type="molecule type" value="Genomic_DNA"/>
</dbReference>
<dbReference type="AlphaFoldDB" id="D7BI38"/>
<dbReference type="Proteomes" id="UP000001916">
    <property type="component" value="Chromosome"/>
</dbReference>
<dbReference type="InterPro" id="IPR005543">
    <property type="entry name" value="PASTA_dom"/>
</dbReference>
<dbReference type="PROSITE" id="PS51178">
    <property type="entry name" value="PASTA"/>
    <property type="match status" value="3"/>
</dbReference>
<keyword evidence="4" id="KW-1185">Reference proteome</keyword>
<feature type="domain" description="PASTA" evidence="2">
    <location>
        <begin position="358"/>
        <end position="426"/>
    </location>
</feature>
<dbReference type="Gene3D" id="3.30.10.20">
    <property type="match status" value="3"/>
</dbReference>
<evidence type="ECO:0000259" key="2">
    <source>
        <dbReference type="PROSITE" id="PS51178"/>
    </source>
</evidence>
<gene>
    <name evidence="3" type="ordered locus">Mesil_0371</name>
</gene>
<name>D7BI38_ALLS1</name>
<protein>
    <submittedName>
        <fullName evidence="3">PASTA domain containing protein</fullName>
    </submittedName>
</protein>
<dbReference type="STRING" id="526227.Mesil_0371"/>
<feature type="region of interest" description="Disordered" evidence="1">
    <location>
        <begin position="139"/>
        <end position="190"/>
    </location>
</feature>